<dbReference type="PANTHER" id="PTHR38459:SF1">
    <property type="entry name" value="PROPHAGE BACTOPRENOL-LINKED GLUCOSE TRANSLOCASE HOMOLOG"/>
    <property type="match status" value="1"/>
</dbReference>
<evidence type="ECO:0000256" key="1">
    <source>
        <dbReference type="ARBA" id="ARBA00004141"/>
    </source>
</evidence>
<dbReference type="Proteomes" id="UP000632377">
    <property type="component" value="Unassembled WGS sequence"/>
</dbReference>
<keyword evidence="5 6" id="KW-0472">Membrane</keyword>
<feature type="transmembrane region" description="Helical" evidence="6">
    <location>
        <begin position="83"/>
        <end position="105"/>
    </location>
</feature>
<comment type="similarity">
    <text evidence="2">Belongs to the GtrA family.</text>
</comment>
<evidence type="ECO:0000256" key="4">
    <source>
        <dbReference type="ARBA" id="ARBA00022989"/>
    </source>
</evidence>
<feature type="transmembrane region" description="Helical" evidence="6">
    <location>
        <begin position="117"/>
        <end position="140"/>
    </location>
</feature>
<evidence type="ECO:0000256" key="6">
    <source>
        <dbReference type="SAM" id="Phobius"/>
    </source>
</evidence>
<organism evidence="8 9">
    <name type="scientific">Clostridium rhizosphaerae</name>
    <dbReference type="NCBI Taxonomy" id="2803861"/>
    <lineage>
        <taxon>Bacteria</taxon>
        <taxon>Bacillati</taxon>
        <taxon>Bacillota</taxon>
        <taxon>Clostridia</taxon>
        <taxon>Eubacteriales</taxon>
        <taxon>Clostridiaceae</taxon>
        <taxon>Clostridium</taxon>
    </lineage>
</organism>
<accession>A0ABS1T9C5</accession>
<evidence type="ECO:0000256" key="2">
    <source>
        <dbReference type="ARBA" id="ARBA00009399"/>
    </source>
</evidence>
<comment type="caution">
    <text evidence="8">The sequence shown here is derived from an EMBL/GenBank/DDBJ whole genome shotgun (WGS) entry which is preliminary data.</text>
</comment>
<feature type="transmembrane region" description="Helical" evidence="6">
    <location>
        <begin position="44"/>
        <end position="63"/>
    </location>
</feature>
<evidence type="ECO:0000256" key="3">
    <source>
        <dbReference type="ARBA" id="ARBA00022692"/>
    </source>
</evidence>
<evidence type="ECO:0000313" key="8">
    <source>
        <dbReference type="EMBL" id="MBL4935943.1"/>
    </source>
</evidence>
<feature type="transmembrane region" description="Helical" evidence="6">
    <location>
        <begin position="20"/>
        <end position="38"/>
    </location>
</feature>
<gene>
    <name evidence="8" type="ORF">JK636_09240</name>
</gene>
<dbReference type="InterPro" id="IPR051401">
    <property type="entry name" value="GtrA_CellWall_Glycosyl"/>
</dbReference>
<comment type="subcellular location">
    <subcellularLocation>
        <location evidence="1">Membrane</location>
        <topology evidence="1">Multi-pass membrane protein</topology>
    </subcellularLocation>
</comment>
<dbReference type="EMBL" id="JAESWC010000002">
    <property type="protein sequence ID" value="MBL4935943.1"/>
    <property type="molecule type" value="Genomic_DNA"/>
</dbReference>
<dbReference type="InterPro" id="IPR007267">
    <property type="entry name" value="GtrA_DPMS_TM"/>
</dbReference>
<keyword evidence="9" id="KW-1185">Reference proteome</keyword>
<proteinExistence type="inferred from homology"/>
<dbReference type="PANTHER" id="PTHR38459">
    <property type="entry name" value="PROPHAGE BACTOPRENOL-LINKED GLUCOSE TRANSLOCASE HOMOLOG"/>
    <property type="match status" value="1"/>
</dbReference>
<evidence type="ECO:0000259" key="7">
    <source>
        <dbReference type="Pfam" id="PF04138"/>
    </source>
</evidence>
<protein>
    <submittedName>
        <fullName evidence="8">GtrA family protein</fullName>
    </submittedName>
</protein>
<evidence type="ECO:0000256" key="5">
    <source>
        <dbReference type="ARBA" id="ARBA00023136"/>
    </source>
</evidence>
<dbReference type="Pfam" id="PF04138">
    <property type="entry name" value="GtrA_DPMS_TM"/>
    <property type="match status" value="1"/>
</dbReference>
<reference evidence="8 9" key="1">
    <citation type="submission" date="2021-01" db="EMBL/GenBank/DDBJ databases">
        <title>Genome public.</title>
        <authorList>
            <person name="Liu C."/>
            <person name="Sun Q."/>
        </authorList>
    </citation>
    <scope>NUCLEOTIDE SEQUENCE [LARGE SCALE GENOMIC DNA]</scope>
    <source>
        <strain evidence="8 9">YIM B02515</strain>
    </source>
</reference>
<keyword evidence="4 6" id="KW-1133">Transmembrane helix</keyword>
<evidence type="ECO:0000313" key="9">
    <source>
        <dbReference type="Proteomes" id="UP000632377"/>
    </source>
</evidence>
<name>A0ABS1T9C5_9CLOT</name>
<feature type="domain" description="GtrA/DPMS transmembrane" evidence="7">
    <location>
        <begin position="19"/>
        <end position="136"/>
    </location>
</feature>
<sequence length="149" mass="16906">MKNMKLAVVNNQTFRHINKFGFVGCMNTLIDFGIFSVLNGVFGINYVVSQILSYLSGTLNSFFCNKFWTFKDTRTNKKTLNEIIQFITVNLASLSVSILGLSLLLSNHYMNALLAKIISMALAQIVNFLGYRFWVFGRFIKRPSAAKKI</sequence>
<keyword evidence="3 6" id="KW-0812">Transmembrane</keyword>